<comment type="caution">
    <text evidence="3">The sequence shown here is derived from an EMBL/GenBank/DDBJ whole genome shotgun (WGS) entry which is preliminary data.</text>
</comment>
<dbReference type="InParanoid" id="A0A1Q3C1S5"/>
<dbReference type="Gene3D" id="1.10.418.10">
    <property type="entry name" value="Calponin-like domain"/>
    <property type="match status" value="1"/>
</dbReference>
<dbReference type="AlphaFoldDB" id="A0A1Q3C1S5"/>
<dbReference type="GO" id="GO:0051017">
    <property type="term" value="P:actin filament bundle assembly"/>
    <property type="evidence" value="ECO:0007669"/>
    <property type="project" value="InterPro"/>
</dbReference>
<keyword evidence="2" id="KW-0009">Actin-binding</keyword>
<reference evidence="4" key="1">
    <citation type="submission" date="2016-04" db="EMBL/GenBank/DDBJ databases">
        <title>Cephalotus genome sequencing.</title>
        <authorList>
            <person name="Fukushima K."/>
            <person name="Hasebe M."/>
            <person name="Fang X."/>
        </authorList>
    </citation>
    <scope>NUCLEOTIDE SEQUENCE [LARGE SCALE GENOMIC DNA]</scope>
    <source>
        <strain evidence="4">cv. St1</strain>
    </source>
</reference>
<gene>
    <name evidence="3" type="ORF">CFOL_v3_17550</name>
</gene>
<dbReference type="InterPro" id="IPR036872">
    <property type="entry name" value="CH_dom_sf"/>
</dbReference>
<dbReference type="EMBL" id="BDDD01001184">
    <property type="protein sequence ID" value="GAV74068.1"/>
    <property type="molecule type" value="Genomic_DNA"/>
</dbReference>
<evidence type="ECO:0000313" key="4">
    <source>
        <dbReference type="Proteomes" id="UP000187406"/>
    </source>
</evidence>
<dbReference type="SUPFAM" id="SSF47576">
    <property type="entry name" value="Calponin-homology domain, CH-domain"/>
    <property type="match status" value="1"/>
</dbReference>
<dbReference type="PANTHER" id="PTHR19961:SF79">
    <property type="entry name" value="FIMBRIN-5"/>
    <property type="match status" value="1"/>
</dbReference>
<name>A0A1Q3C1S5_CEPFO</name>
<dbReference type="OrthoDB" id="431378at2759"/>
<dbReference type="PANTHER" id="PTHR19961">
    <property type="entry name" value="FIMBRIN/PLASTIN"/>
    <property type="match status" value="1"/>
</dbReference>
<dbReference type="GO" id="GO:0051639">
    <property type="term" value="P:actin filament network formation"/>
    <property type="evidence" value="ECO:0007669"/>
    <property type="project" value="TreeGrafter"/>
</dbReference>
<dbReference type="InterPro" id="IPR039959">
    <property type="entry name" value="Fimbrin/Plastin"/>
</dbReference>
<dbReference type="GO" id="GO:0032432">
    <property type="term" value="C:actin filament bundle"/>
    <property type="evidence" value="ECO:0007669"/>
    <property type="project" value="TreeGrafter"/>
</dbReference>
<evidence type="ECO:0000256" key="1">
    <source>
        <dbReference type="ARBA" id="ARBA00022737"/>
    </source>
</evidence>
<keyword evidence="4" id="KW-1185">Reference proteome</keyword>
<keyword evidence="1" id="KW-0677">Repeat</keyword>
<accession>A0A1Q3C1S5</accession>
<dbReference type="STRING" id="3775.A0A1Q3C1S5"/>
<evidence type="ECO:0000313" key="3">
    <source>
        <dbReference type="EMBL" id="GAV74068.1"/>
    </source>
</evidence>
<dbReference type="Proteomes" id="UP000187406">
    <property type="component" value="Unassembled WGS sequence"/>
</dbReference>
<sequence>MLGSSPPFISPTTYLWQLMRFSMLQLMKNLRSHSSQGKEITDADILRGAKNKVKKADKTSQMESFKDKSLSNGTFFLELLGAVEPRVVNWSLVTKGETN</sequence>
<dbReference type="GO" id="GO:0051015">
    <property type="term" value="F:actin filament binding"/>
    <property type="evidence" value="ECO:0007669"/>
    <property type="project" value="InterPro"/>
</dbReference>
<proteinExistence type="predicted"/>
<organism evidence="3 4">
    <name type="scientific">Cephalotus follicularis</name>
    <name type="common">Albany pitcher plant</name>
    <dbReference type="NCBI Taxonomy" id="3775"/>
    <lineage>
        <taxon>Eukaryota</taxon>
        <taxon>Viridiplantae</taxon>
        <taxon>Streptophyta</taxon>
        <taxon>Embryophyta</taxon>
        <taxon>Tracheophyta</taxon>
        <taxon>Spermatophyta</taxon>
        <taxon>Magnoliopsida</taxon>
        <taxon>eudicotyledons</taxon>
        <taxon>Gunneridae</taxon>
        <taxon>Pentapetalae</taxon>
        <taxon>rosids</taxon>
        <taxon>fabids</taxon>
        <taxon>Oxalidales</taxon>
        <taxon>Cephalotaceae</taxon>
        <taxon>Cephalotus</taxon>
    </lineage>
</organism>
<evidence type="ECO:0000256" key="2">
    <source>
        <dbReference type="ARBA" id="ARBA00023203"/>
    </source>
</evidence>
<protein>
    <submittedName>
        <fullName evidence="3">Uncharacterized protein</fullName>
    </submittedName>
</protein>
<dbReference type="GO" id="GO:0005884">
    <property type="term" value="C:actin filament"/>
    <property type="evidence" value="ECO:0007669"/>
    <property type="project" value="TreeGrafter"/>
</dbReference>
<dbReference type="GO" id="GO:0005737">
    <property type="term" value="C:cytoplasm"/>
    <property type="evidence" value="ECO:0007669"/>
    <property type="project" value="TreeGrafter"/>
</dbReference>